<reference evidence="2" key="1">
    <citation type="submission" date="2020-05" db="EMBL/GenBank/DDBJ databases">
        <authorList>
            <person name="Chiriac C."/>
            <person name="Salcher M."/>
            <person name="Ghai R."/>
            <person name="Kavagutti S V."/>
        </authorList>
    </citation>
    <scope>NUCLEOTIDE SEQUENCE</scope>
</reference>
<organism evidence="2">
    <name type="scientific">freshwater metagenome</name>
    <dbReference type="NCBI Taxonomy" id="449393"/>
    <lineage>
        <taxon>unclassified sequences</taxon>
        <taxon>metagenomes</taxon>
        <taxon>ecological metagenomes</taxon>
    </lineage>
</organism>
<protein>
    <submittedName>
        <fullName evidence="2">Unannotated protein</fullName>
    </submittedName>
</protein>
<name>A0A6J6JIB6_9ZZZZ</name>
<dbReference type="AlphaFoldDB" id="A0A6J6JIB6"/>
<accession>A0A6J6JIB6</accession>
<feature type="region of interest" description="Disordered" evidence="1">
    <location>
        <begin position="150"/>
        <end position="175"/>
    </location>
</feature>
<dbReference type="EMBL" id="CAEZVU010000097">
    <property type="protein sequence ID" value="CAB4636892.1"/>
    <property type="molecule type" value="Genomic_DNA"/>
</dbReference>
<sequence>MERIRRPSLSSFCKTRASMVSPTDTMSPGSASCRIESSREGITPSVLYPTSSRTSSRSIFTTVPWIRSPSLKNLRVFSTAARNSSAVPMSLMATCFGALVVDSVVIEKGAPFALHTQVAIALHKGGKLLPQRRIRDCAFAPPKPTCYRGWRQRASERPYPSSSRSQFGHPRAPIA</sequence>
<proteinExistence type="predicted"/>
<evidence type="ECO:0000313" key="2">
    <source>
        <dbReference type="EMBL" id="CAB4636892.1"/>
    </source>
</evidence>
<gene>
    <name evidence="2" type="ORF">UFOPK2132_00575</name>
</gene>
<evidence type="ECO:0000256" key="1">
    <source>
        <dbReference type="SAM" id="MobiDB-lite"/>
    </source>
</evidence>